<evidence type="ECO:0000259" key="2">
    <source>
        <dbReference type="Pfam" id="PF22725"/>
    </source>
</evidence>
<feature type="domain" description="Gfo/Idh/MocA-like oxidoreductase N-terminal" evidence="1">
    <location>
        <begin position="2"/>
        <end position="119"/>
    </location>
</feature>
<comment type="caution">
    <text evidence="3">The sequence shown here is derived from an EMBL/GenBank/DDBJ whole genome shotgun (WGS) entry which is preliminary data.</text>
</comment>
<dbReference type="Gene3D" id="3.30.360.10">
    <property type="entry name" value="Dihydrodipicolinate Reductase, domain 2"/>
    <property type="match status" value="1"/>
</dbReference>
<dbReference type="Proteomes" id="UP001589836">
    <property type="component" value="Unassembled WGS sequence"/>
</dbReference>
<gene>
    <name evidence="3" type="ORF">ACFFGV_07555</name>
</gene>
<dbReference type="InterPro" id="IPR000683">
    <property type="entry name" value="Gfo/Idh/MocA-like_OxRdtase_N"/>
</dbReference>
<sequence length="329" mass="37364">MIRFGVIGTNWITERLLYAVKDLSDFTLTAVYSRTKQKAEEFAHQYGVDKTFTDYQGMAESDEIDAVYIASPNFIHSEQAVVFLQHGKHVLCEKPLASNEEETKRMIEAAQQNQVLLMEAMRTTMVPNFQKIQNNIEKLGKVRRYFASYCKYSSRYDAYREGTILNAFNPKYSNGALMDLGVYCIYPMIALFGEPSSIKASGIRLESGADGSGSMVAQYEDMDGVIMYSKINDSHLPSEIQGEEGTMIIHPNISSPEEVEIYYRDGSKETISEDREQEEMYYEVKSFIQLIQSGETMSYINSFDTSLTTARVMETARKQIGVVYPADQK</sequence>
<dbReference type="PANTHER" id="PTHR43054">
    <property type="match status" value="1"/>
</dbReference>
<dbReference type="Pfam" id="PF01408">
    <property type="entry name" value="GFO_IDH_MocA"/>
    <property type="match status" value="1"/>
</dbReference>
<dbReference type="RefSeq" id="WP_377346226.1">
    <property type="nucleotide sequence ID" value="NZ_JBHLTP010000004.1"/>
</dbReference>
<dbReference type="Gene3D" id="3.40.50.720">
    <property type="entry name" value="NAD(P)-binding Rossmann-like Domain"/>
    <property type="match status" value="1"/>
</dbReference>
<dbReference type="PANTHER" id="PTHR43054:SF1">
    <property type="entry name" value="SCYLLO-INOSITOL 2-DEHYDROGENASE (NADP(+)) IOLU"/>
    <property type="match status" value="1"/>
</dbReference>
<proteinExistence type="predicted"/>
<evidence type="ECO:0000313" key="4">
    <source>
        <dbReference type="Proteomes" id="UP001589836"/>
    </source>
</evidence>
<dbReference type="InterPro" id="IPR055170">
    <property type="entry name" value="GFO_IDH_MocA-like_dom"/>
</dbReference>
<dbReference type="InterPro" id="IPR036291">
    <property type="entry name" value="NAD(P)-bd_dom_sf"/>
</dbReference>
<dbReference type="SUPFAM" id="SSF51735">
    <property type="entry name" value="NAD(P)-binding Rossmann-fold domains"/>
    <property type="match status" value="1"/>
</dbReference>
<organism evidence="3 4">
    <name type="scientific">Pontibacillus salicampi</name>
    <dbReference type="NCBI Taxonomy" id="1449801"/>
    <lineage>
        <taxon>Bacteria</taxon>
        <taxon>Bacillati</taxon>
        <taxon>Bacillota</taxon>
        <taxon>Bacilli</taxon>
        <taxon>Bacillales</taxon>
        <taxon>Bacillaceae</taxon>
        <taxon>Pontibacillus</taxon>
    </lineage>
</organism>
<evidence type="ECO:0000259" key="1">
    <source>
        <dbReference type="Pfam" id="PF01408"/>
    </source>
</evidence>
<name>A0ABV6LME0_9BACI</name>
<protein>
    <submittedName>
        <fullName evidence="3">Gfo/Idh/MocA family protein</fullName>
    </submittedName>
</protein>
<evidence type="ECO:0000313" key="3">
    <source>
        <dbReference type="EMBL" id="MFC0523438.1"/>
    </source>
</evidence>
<keyword evidence="4" id="KW-1185">Reference proteome</keyword>
<accession>A0ABV6LME0</accession>
<feature type="domain" description="GFO/IDH/MocA-like oxidoreductase" evidence="2">
    <location>
        <begin position="138"/>
        <end position="247"/>
    </location>
</feature>
<dbReference type="Pfam" id="PF22725">
    <property type="entry name" value="GFO_IDH_MocA_C3"/>
    <property type="match status" value="1"/>
</dbReference>
<reference evidence="3 4" key="1">
    <citation type="submission" date="2024-09" db="EMBL/GenBank/DDBJ databases">
        <authorList>
            <person name="Sun Q."/>
            <person name="Mori K."/>
        </authorList>
    </citation>
    <scope>NUCLEOTIDE SEQUENCE [LARGE SCALE GENOMIC DNA]</scope>
    <source>
        <strain evidence="3 4">NCAIM B.02529</strain>
    </source>
</reference>
<dbReference type="EMBL" id="JBHLTP010000004">
    <property type="protein sequence ID" value="MFC0523438.1"/>
    <property type="molecule type" value="Genomic_DNA"/>
</dbReference>
<dbReference type="SUPFAM" id="SSF55347">
    <property type="entry name" value="Glyceraldehyde-3-phosphate dehydrogenase-like, C-terminal domain"/>
    <property type="match status" value="1"/>
</dbReference>